<dbReference type="EMBL" id="GL379787">
    <property type="protein sequence ID" value="EGT31036.1"/>
    <property type="molecule type" value="Genomic_DNA"/>
</dbReference>
<reference evidence="3" key="1">
    <citation type="submission" date="2011-07" db="EMBL/GenBank/DDBJ databases">
        <authorList>
            <consortium name="Caenorhabditis brenneri Sequencing and Analysis Consortium"/>
            <person name="Wilson R.K."/>
        </authorList>
    </citation>
    <scope>NUCLEOTIDE SEQUENCE [LARGE SCALE GENOMIC DNA]</scope>
    <source>
        <strain evidence="3">PB2801</strain>
    </source>
</reference>
<evidence type="ECO:0000313" key="3">
    <source>
        <dbReference type="Proteomes" id="UP000008068"/>
    </source>
</evidence>
<dbReference type="FunCoup" id="G0MA44">
    <property type="interactions" value="372"/>
</dbReference>
<dbReference type="OrthoDB" id="5830088at2759"/>
<accession>G0MA44</accession>
<evidence type="ECO:0000313" key="2">
    <source>
        <dbReference type="EMBL" id="EGT31036.1"/>
    </source>
</evidence>
<evidence type="ECO:0000256" key="1">
    <source>
        <dbReference type="SAM" id="Coils"/>
    </source>
</evidence>
<keyword evidence="1" id="KW-0175">Coiled coil</keyword>
<dbReference type="HOGENOM" id="CLU_687422_0_0_1"/>
<dbReference type="Proteomes" id="UP000008068">
    <property type="component" value="Unassembled WGS sequence"/>
</dbReference>
<dbReference type="InParanoid" id="G0MA44"/>
<feature type="coiled-coil region" evidence="1">
    <location>
        <begin position="166"/>
        <end position="193"/>
    </location>
</feature>
<dbReference type="eggNOG" id="ENOG502RR7K">
    <property type="taxonomic scope" value="Eukaryota"/>
</dbReference>
<feature type="coiled-coil region" evidence="1">
    <location>
        <begin position="10"/>
        <end position="118"/>
    </location>
</feature>
<name>G0MA44_CAEBE</name>
<dbReference type="STRING" id="135651.G0MA44"/>
<organism evidence="3">
    <name type="scientific">Caenorhabditis brenneri</name>
    <name type="common">Nematode worm</name>
    <dbReference type="NCBI Taxonomy" id="135651"/>
    <lineage>
        <taxon>Eukaryota</taxon>
        <taxon>Metazoa</taxon>
        <taxon>Ecdysozoa</taxon>
        <taxon>Nematoda</taxon>
        <taxon>Chromadorea</taxon>
        <taxon>Rhabditida</taxon>
        <taxon>Rhabditina</taxon>
        <taxon>Rhabditomorpha</taxon>
        <taxon>Rhabditoidea</taxon>
        <taxon>Rhabditidae</taxon>
        <taxon>Peloderinae</taxon>
        <taxon>Caenorhabditis</taxon>
    </lineage>
</organism>
<dbReference type="AlphaFoldDB" id="G0MA44"/>
<sequence>MSTPEEKILAQRAIERENRLKEEKKKVEEEIQQGYAAHREQYSKEVDAAREVSRQLAEKKREELTQMRLQQARELAELEAKLQAATQEKLALRNAEGKVEVERRRAELDQMQKDLEVQAELRRSQLNDSSEIIKRGEKLRQEMLNQCREDRKKELEVMNAKTLEMHQKLHEKKLETEERLQKLDEKRNDEQKAQLYKKESIISNGIINSSSLSSSLALEDAFELFKQQCKGLRDQHGKFCMEYDTIEPELLRVHERMKKGRELKDDCDMDGLLAALRVFNERALAFSAAGSTDEVNFQSRIAEVIAIMTQLRSNFNTIKSKIELYDDEEEVMEKNESGISEELFNIVTKMKEMGELMQLFNVIGRDHLQEKLADQMKQAQSSRHFAIANAPPTYDSTKQIKAAITQD</sequence>
<dbReference type="OMA" id="LRMFRIC"/>
<proteinExistence type="predicted"/>
<protein>
    <submittedName>
        <fullName evidence="2">Uncharacterized protein</fullName>
    </submittedName>
</protein>
<keyword evidence="3" id="KW-1185">Reference proteome</keyword>
<gene>
    <name evidence="2" type="ORF">CAEBREN_00106</name>
</gene>